<name>A0ABP7LE63_9ACTN</name>
<evidence type="ECO:0000256" key="1">
    <source>
        <dbReference type="SAM" id="MobiDB-lite"/>
    </source>
</evidence>
<organism evidence="2 3">
    <name type="scientific">Streptomyces lannensis</name>
    <dbReference type="NCBI Taxonomy" id="766498"/>
    <lineage>
        <taxon>Bacteria</taxon>
        <taxon>Bacillati</taxon>
        <taxon>Actinomycetota</taxon>
        <taxon>Actinomycetes</taxon>
        <taxon>Kitasatosporales</taxon>
        <taxon>Streptomycetaceae</taxon>
        <taxon>Streptomyces</taxon>
    </lineage>
</organism>
<keyword evidence="3" id="KW-1185">Reference proteome</keyword>
<dbReference type="Proteomes" id="UP001501563">
    <property type="component" value="Unassembled WGS sequence"/>
</dbReference>
<evidence type="ECO:0000313" key="3">
    <source>
        <dbReference type="Proteomes" id="UP001501563"/>
    </source>
</evidence>
<comment type="caution">
    <text evidence="2">The sequence shown here is derived from an EMBL/GenBank/DDBJ whole genome shotgun (WGS) entry which is preliminary data.</text>
</comment>
<dbReference type="EMBL" id="BAAAZA010000041">
    <property type="protein sequence ID" value="GAA3898848.1"/>
    <property type="molecule type" value="Genomic_DNA"/>
</dbReference>
<sequence length="100" mass="11126">MADEPGRPLSELRQGETAQATIASHEPWGLMAELNGYEPVGASLDIYRRSREPGVQRLAQELPPVGAIVDLVIGEVRTWHHKPWIWVDLTAPSHDPSDRP</sequence>
<proteinExistence type="predicted"/>
<reference evidence="3" key="1">
    <citation type="journal article" date="2019" name="Int. J. Syst. Evol. Microbiol.">
        <title>The Global Catalogue of Microorganisms (GCM) 10K type strain sequencing project: providing services to taxonomists for standard genome sequencing and annotation.</title>
        <authorList>
            <consortium name="The Broad Institute Genomics Platform"/>
            <consortium name="The Broad Institute Genome Sequencing Center for Infectious Disease"/>
            <person name="Wu L."/>
            <person name="Ma J."/>
        </authorList>
    </citation>
    <scope>NUCLEOTIDE SEQUENCE [LARGE SCALE GENOMIC DNA]</scope>
    <source>
        <strain evidence="3">JCM 16578</strain>
    </source>
</reference>
<accession>A0ABP7LE63</accession>
<protein>
    <submittedName>
        <fullName evidence="2">Uncharacterized protein</fullName>
    </submittedName>
</protein>
<feature type="region of interest" description="Disordered" evidence="1">
    <location>
        <begin position="1"/>
        <end position="20"/>
    </location>
</feature>
<gene>
    <name evidence="2" type="ORF">GCM10022207_79190</name>
</gene>
<evidence type="ECO:0000313" key="2">
    <source>
        <dbReference type="EMBL" id="GAA3898848.1"/>
    </source>
</evidence>